<feature type="signal peptide" evidence="2">
    <location>
        <begin position="1"/>
        <end position="21"/>
    </location>
</feature>
<dbReference type="Gene3D" id="1.20.120.1490">
    <property type="match status" value="1"/>
</dbReference>
<dbReference type="Pfam" id="PF13801">
    <property type="entry name" value="Metal_resist"/>
    <property type="match status" value="1"/>
</dbReference>
<protein>
    <submittedName>
        <fullName evidence="3">Heavy-metal resistance</fullName>
    </submittedName>
</protein>
<dbReference type="STRING" id="156994.SAMN04488028_10481"/>
<evidence type="ECO:0000256" key="1">
    <source>
        <dbReference type="SAM" id="MobiDB-lite"/>
    </source>
</evidence>
<feature type="region of interest" description="Disordered" evidence="1">
    <location>
        <begin position="24"/>
        <end position="45"/>
    </location>
</feature>
<accession>A0A1M6R8U7</accession>
<reference evidence="4" key="1">
    <citation type="submission" date="2016-11" db="EMBL/GenBank/DDBJ databases">
        <authorList>
            <person name="Varghese N."/>
            <person name="Submissions S."/>
        </authorList>
    </citation>
    <scope>NUCLEOTIDE SEQUENCE [LARGE SCALE GENOMIC DNA]</scope>
    <source>
        <strain evidence="4">DSM 26134</strain>
    </source>
</reference>
<evidence type="ECO:0000313" key="4">
    <source>
        <dbReference type="Proteomes" id="UP000184474"/>
    </source>
</evidence>
<keyword evidence="2" id="KW-0732">Signal</keyword>
<dbReference type="EMBL" id="FRAA01000004">
    <property type="protein sequence ID" value="SHK28893.1"/>
    <property type="molecule type" value="Genomic_DNA"/>
</dbReference>
<keyword evidence="4" id="KW-1185">Reference proteome</keyword>
<name>A0A1M6R8U7_REIAG</name>
<sequence>MKKRIFNTAFMLLAVAGTVLAQHTDKRSNGPKSEMREGKKASPIERLADRLELTPEQTEQVEAIQLKSAKANQSVHNQINELEAKLQTLTTAETPNKKAITNTANQISELKGELFLSKTMAKLEIRSMLNDEQKLKFDRVKSERQGKPKHHN</sequence>
<dbReference type="InterPro" id="IPR025961">
    <property type="entry name" value="Metal_resist"/>
</dbReference>
<dbReference type="AlphaFoldDB" id="A0A1M6R8U7"/>
<proteinExistence type="predicted"/>
<dbReference type="Proteomes" id="UP000184474">
    <property type="component" value="Unassembled WGS sequence"/>
</dbReference>
<dbReference type="RefSeq" id="WP_073122695.1">
    <property type="nucleotide sequence ID" value="NZ_FRAA01000004.1"/>
</dbReference>
<feature type="chain" id="PRO_5013065084" evidence="2">
    <location>
        <begin position="22"/>
        <end position="152"/>
    </location>
</feature>
<evidence type="ECO:0000313" key="3">
    <source>
        <dbReference type="EMBL" id="SHK28893.1"/>
    </source>
</evidence>
<evidence type="ECO:0000256" key="2">
    <source>
        <dbReference type="SAM" id="SignalP"/>
    </source>
</evidence>
<gene>
    <name evidence="3" type="ORF">SAMN04488028_10481</name>
</gene>
<organism evidence="3 4">
    <name type="scientific">Reichenbachiella agariperforans</name>
    <dbReference type="NCBI Taxonomy" id="156994"/>
    <lineage>
        <taxon>Bacteria</taxon>
        <taxon>Pseudomonadati</taxon>
        <taxon>Bacteroidota</taxon>
        <taxon>Cytophagia</taxon>
        <taxon>Cytophagales</taxon>
        <taxon>Reichenbachiellaceae</taxon>
        <taxon>Reichenbachiella</taxon>
    </lineage>
</organism>